<dbReference type="STRING" id="1802301.A2664_01940"/>
<organism evidence="1 2">
    <name type="scientific">Candidatus Taylorbacteria bacterium RIFCSPHIGHO2_01_FULL_46_22b</name>
    <dbReference type="NCBI Taxonomy" id="1802301"/>
    <lineage>
        <taxon>Bacteria</taxon>
        <taxon>Candidatus Tayloriibacteriota</taxon>
    </lineage>
</organism>
<accession>A0A1G2M530</accession>
<evidence type="ECO:0008006" key="3">
    <source>
        <dbReference type="Google" id="ProtNLM"/>
    </source>
</evidence>
<proteinExistence type="predicted"/>
<dbReference type="Gene3D" id="1.10.10.60">
    <property type="entry name" value="Homeodomain-like"/>
    <property type="match status" value="1"/>
</dbReference>
<comment type="caution">
    <text evidence="1">The sequence shown here is derived from an EMBL/GenBank/DDBJ whole genome shotgun (WGS) entry which is preliminary data.</text>
</comment>
<evidence type="ECO:0000313" key="1">
    <source>
        <dbReference type="EMBL" id="OHA18209.1"/>
    </source>
</evidence>
<dbReference type="AlphaFoldDB" id="A0A1G2M530"/>
<sequence length="136" mass="15550">MKKDKTGDLFLEQLRKIPIVQVACEKVGVSRNTVYRWRKEDPEFAKTMDEALADGEAVINDMSESQLLSKIKNGEWPPIAFWLRKRHPKFKDRLEVVSTIAAQEELTDEEEAVVRVALRLGSVSIKPPPSEEDKKT</sequence>
<dbReference type="Proteomes" id="UP000178873">
    <property type="component" value="Unassembled WGS sequence"/>
</dbReference>
<dbReference type="EMBL" id="MHRF01000007">
    <property type="protein sequence ID" value="OHA18209.1"/>
    <property type="molecule type" value="Genomic_DNA"/>
</dbReference>
<reference evidence="1 2" key="1">
    <citation type="journal article" date="2016" name="Nat. Commun.">
        <title>Thousands of microbial genomes shed light on interconnected biogeochemical processes in an aquifer system.</title>
        <authorList>
            <person name="Anantharaman K."/>
            <person name="Brown C.T."/>
            <person name="Hug L.A."/>
            <person name="Sharon I."/>
            <person name="Castelle C.J."/>
            <person name="Probst A.J."/>
            <person name="Thomas B.C."/>
            <person name="Singh A."/>
            <person name="Wilkins M.J."/>
            <person name="Karaoz U."/>
            <person name="Brodie E.L."/>
            <person name="Williams K.H."/>
            <person name="Hubbard S.S."/>
            <person name="Banfield J.F."/>
        </authorList>
    </citation>
    <scope>NUCLEOTIDE SEQUENCE [LARGE SCALE GENOMIC DNA]</scope>
</reference>
<name>A0A1G2M530_9BACT</name>
<evidence type="ECO:0000313" key="2">
    <source>
        <dbReference type="Proteomes" id="UP000178873"/>
    </source>
</evidence>
<protein>
    <recommendedName>
        <fullName evidence="3">Homeodomain phBC6A51-type domain-containing protein</fullName>
    </recommendedName>
</protein>
<gene>
    <name evidence="1" type="ORF">A2664_01940</name>
</gene>